<feature type="compositionally biased region" description="Acidic residues" evidence="1">
    <location>
        <begin position="64"/>
        <end position="76"/>
    </location>
</feature>
<dbReference type="InParanoid" id="A0A409X4E3"/>
<gene>
    <name evidence="3" type="ORF">CVT24_012364</name>
</gene>
<feature type="region of interest" description="Disordered" evidence="1">
    <location>
        <begin position="23"/>
        <end position="87"/>
    </location>
</feature>
<sequence length="266" mass="29792">MSESAKISEILLSILLPEISAAYSDEENDEDAEVEVASDTSEEQGVAPVHEGDGSLDNSKSGAEEAEDVEDVEEDSPSAIGFQRRSTQGKRARFNAYGPQKDYMVFKAVLHTLHAMDEAGIDLAIFLDALSWGNQYCIQNDQCRTQRSMLLHSEELETILQRWEKPPRKKRPIGGSRTIEPFTRNLVQQEVEDDLKSIGPLLSLKHGDDVDWIKMTVKGIDELVAQAKKRCPTLWALLAKSAKMVSNDELKKRTNHIRQNDLVRAS</sequence>
<feature type="chain" id="PRO_5019582284" evidence="2">
    <location>
        <begin position="22"/>
        <end position="266"/>
    </location>
</feature>
<dbReference type="AlphaFoldDB" id="A0A409X4E3"/>
<dbReference type="Proteomes" id="UP000284842">
    <property type="component" value="Unassembled WGS sequence"/>
</dbReference>
<feature type="compositionally biased region" description="Acidic residues" evidence="1">
    <location>
        <begin position="24"/>
        <end position="42"/>
    </location>
</feature>
<feature type="signal peptide" evidence="2">
    <location>
        <begin position="1"/>
        <end position="21"/>
    </location>
</feature>
<reference evidence="3 4" key="1">
    <citation type="journal article" date="2018" name="Evol. Lett.">
        <title>Horizontal gene cluster transfer increased hallucinogenic mushroom diversity.</title>
        <authorList>
            <person name="Reynolds H.T."/>
            <person name="Vijayakumar V."/>
            <person name="Gluck-Thaler E."/>
            <person name="Korotkin H.B."/>
            <person name="Matheny P.B."/>
            <person name="Slot J.C."/>
        </authorList>
    </citation>
    <scope>NUCLEOTIDE SEQUENCE [LARGE SCALE GENOMIC DNA]</scope>
    <source>
        <strain evidence="3 4">2629</strain>
    </source>
</reference>
<evidence type="ECO:0000313" key="4">
    <source>
        <dbReference type="Proteomes" id="UP000284842"/>
    </source>
</evidence>
<keyword evidence="4" id="KW-1185">Reference proteome</keyword>
<organism evidence="3 4">
    <name type="scientific">Panaeolus cyanescens</name>
    <dbReference type="NCBI Taxonomy" id="181874"/>
    <lineage>
        <taxon>Eukaryota</taxon>
        <taxon>Fungi</taxon>
        <taxon>Dikarya</taxon>
        <taxon>Basidiomycota</taxon>
        <taxon>Agaricomycotina</taxon>
        <taxon>Agaricomycetes</taxon>
        <taxon>Agaricomycetidae</taxon>
        <taxon>Agaricales</taxon>
        <taxon>Agaricineae</taxon>
        <taxon>Galeropsidaceae</taxon>
        <taxon>Panaeolus</taxon>
    </lineage>
</organism>
<evidence type="ECO:0000256" key="2">
    <source>
        <dbReference type="SAM" id="SignalP"/>
    </source>
</evidence>
<name>A0A409X4E3_9AGAR</name>
<proteinExistence type="predicted"/>
<evidence type="ECO:0000313" key="3">
    <source>
        <dbReference type="EMBL" id="PPQ85607.1"/>
    </source>
</evidence>
<accession>A0A409X4E3</accession>
<keyword evidence="2" id="KW-0732">Signal</keyword>
<dbReference type="OrthoDB" id="3203379at2759"/>
<dbReference type="STRING" id="181874.A0A409X4E3"/>
<dbReference type="EMBL" id="NHTK01004675">
    <property type="protein sequence ID" value="PPQ85607.1"/>
    <property type="molecule type" value="Genomic_DNA"/>
</dbReference>
<comment type="caution">
    <text evidence="3">The sequence shown here is derived from an EMBL/GenBank/DDBJ whole genome shotgun (WGS) entry which is preliminary data.</text>
</comment>
<evidence type="ECO:0000256" key="1">
    <source>
        <dbReference type="SAM" id="MobiDB-lite"/>
    </source>
</evidence>
<protein>
    <submittedName>
        <fullName evidence="3">Uncharacterized protein</fullName>
    </submittedName>
</protein>